<accession>X0TL37</accession>
<evidence type="ECO:0008006" key="2">
    <source>
        <dbReference type="Google" id="ProtNLM"/>
    </source>
</evidence>
<gene>
    <name evidence="1" type="ORF">S01H1_29130</name>
</gene>
<dbReference type="InterPro" id="IPR016024">
    <property type="entry name" value="ARM-type_fold"/>
</dbReference>
<dbReference type="SUPFAM" id="SSF48371">
    <property type="entry name" value="ARM repeat"/>
    <property type="match status" value="1"/>
</dbReference>
<dbReference type="Gene3D" id="1.25.10.10">
    <property type="entry name" value="Leucine-rich Repeat Variant"/>
    <property type="match status" value="1"/>
</dbReference>
<reference evidence="1" key="1">
    <citation type="journal article" date="2014" name="Front. Microbiol.">
        <title>High frequency of phylogenetically diverse reductive dehalogenase-homologous genes in deep subseafloor sedimentary metagenomes.</title>
        <authorList>
            <person name="Kawai M."/>
            <person name="Futagami T."/>
            <person name="Toyoda A."/>
            <person name="Takaki Y."/>
            <person name="Nishi S."/>
            <person name="Hori S."/>
            <person name="Arai W."/>
            <person name="Tsubouchi T."/>
            <person name="Morono Y."/>
            <person name="Uchiyama I."/>
            <person name="Ito T."/>
            <person name="Fujiyama A."/>
            <person name="Inagaki F."/>
            <person name="Takami H."/>
        </authorList>
    </citation>
    <scope>NUCLEOTIDE SEQUENCE</scope>
    <source>
        <strain evidence="1">Expedition CK06-06</strain>
    </source>
</reference>
<dbReference type="EMBL" id="BARS01017847">
    <property type="protein sequence ID" value="GAF87956.1"/>
    <property type="molecule type" value="Genomic_DNA"/>
</dbReference>
<name>X0TL37_9ZZZZ</name>
<evidence type="ECO:0000313" key="1">
    <source>
        <dbReference type="EMBL" id="GAF87956.1"/>
    </source>
</evidence>
<dbReference type="Pfam" id="PF13646">
    <property type="entry name" value="HEAT_2"/>
    <property type="match status" value="1"/>
</dbReference>
<feature type="non-terminal residue" evidence="1">
    <location>
        <position position="151"/>
    </location>
</feature>
<dbReference type="AlphaFoldDB" id="X0TL37"/>
<sequence length="151" mass="16999">MSLAVEKIIADLVNTEQVLRNSLLVDLSSLGSEELKLLQQAWANIELKRRRQIIYRLVELAEDNCELDFDSIFRNCLKDRDADIRSKAVEGLWESEDASLINLFINLLEQDSSVDVQVAAAAALGKFAMLAELNKLRSCYTARICQALLIV</sequence>
<organism evidence="1">
    <name type="scientific">marine sediment metagenome</name>
    <dbReference type="NCBI Taxonomy" id="412755"/>
    <lineage>
        <taxon>unclassified sequences</taxon>
        <taxon>metagenomes</taxon>
        <taxon>ecological metagenomes</taxon>
    </lineage>
</organism>
<proteinExistence type="predicted"/>
<dbReference type="InterPro" id="IPR011989">
    <property type="entry name" value="ARM-like"/>
</dbReference>
<protein>
    <recommendedName>
        <fullName evidence="2">HEAT repeat domain-containing protein</fullName>
    </recommendedName>
</protein>
<comment type="caution">
    <text evidence="1">The sequence shown here is derived from an EMBL/GenBank/DDBJ whole genome shotgun (WGS) entry which is preliminary data.</text>
</comment>